<dbReference type="Pfam" id="PF01479">
    <property type="entry name" value="S4"/>
    <property type="match status" value="1"/>
</dbReference>
<dbReference type="EMBL" id="BAQD01000010">
    <property type="protein sequence ID" value="GBQ06206.1"/>
    <property type="molecule type" value="Genomic_DNA"/>
</dbReference>
<proteinExistence type="predicted"/>
<keyword evidence="1" id="KW-0694">RNA-binding</keyword>
<dbReference type="PROSITE" id="PS50889">
    <property type="entry name" value="S4"/>
    <property type="match status" value="1"/>
</dbReference>
<gene>
    <name evidence="3" type="ORF">AA15669_0829</name>
</gene>
<keyword evidence="4" id="KW-1185">Reference proteome</keyword>
<dbReference type="Gene3D" id="3.10.290.10">
    <property type="entry name" value="RNA-binding S4 domain"/>
    <property type="match status" value="1"/>
</dbReference>
<dbReference type="RefSeq" id="WP_018979257.1">
    <property type="nucleotide sequence ID" value="NZ_BAQD01000010.1"/>
</dbReference>
<protein>
    <submittedName>
        <fullName evidence="3">Heat shock protein</fullName>
    </submittedName>
</protein>
<comment type="caution">
    <text evidence="3">The sequence shown here is derived from an EMBL/GenBank/DDBJ whole genome shotgun (WGS) entry which is preliminary data.</text>
</comment>
<evidence type="ECO:0000259" key="2">
    <source>
        <dbReference type="SMART" id="SM00363"/>
    </source>
</evidence>
<evidence type="ECO:0000313" key="4">
    <source>
        <dbReference type="Proteomes" id="UP001062901"/>
    </source>
</evidence>
<feature type="domain" description="RNA-binding S4" evidence="2">
    <location>
        <begin position="7"/>
        <end position="73"/>
    </location>
</feature>
<dbReference type="SMART" id="SM00363">
    <property type="entry name" value="S4"/>
    <property type="match status" value="1"/>
</dbReference>
<name>A0ABQ0NYV4_9PROT</name>
<evidence type="ECO:0000256" key="1">
    <source>
        <dbReference type="PROSITE-ProRule" id="PRU00182"/>
    </source>
</evidence>
<keyword evidence="3" id="KW-0346">Stress response</keyword>
<organism evidence="3 4">
    <name type="scientific">Saccharibacter floricola DSM 15669</name>
    <dbReference type="NCBI Taxonomy" id="1123227"/>
    <lineage>
        <taxon>Bacteria</taxon>
        <taxon>Pseudomonadati</taxon>
        <taxon>Pseudomonadota</taxon>
        <taxon>Alphaproteobacteria</taxon>
        <taxon>Acetobacterales</taxon>
        <taxon>Acetobacteraceae</taxon>
        <taxon>Saccharibacter</taxon>
    </lineage>
</organism>
<dbReference type="SUPFAM" id="SSF55174">
    <property type="entry name" value="Alpha-L RNA-binding motif"/>
    <property type="match status" value="1"/>
</dbReference>
<dbReference type="Proteomes" id="UP001062901">
    <property type="component" value="Unassembled WGS sequence"/>
</dbReference>
<evidence type="ECO:0000313" key="3">
    <source>
        <dbReference type="EMBL" id="GBQ06206.1"/>
    </source>
</evidence>
<sequence>MTEQDHQRLDMWLYYTRLAKTRALCGQFIRKGRVRINGQHTTKAHAKIHLDDVLTFVSPHHPNDVCVWQVKKLGSRRGPASEAMQLYETIPS</sequence>
<reference evidence="3" key="1">
    <citation type="submission" date="2013-04" db="EMBL/GenBank/DDBJ databases">
        <title>The genome sequencing project of 58 acetic acid bacteria.</title>
        <authorList>
            <person name="Okamoto-Kainuma A."/>
            <person name="Ishikawa M."/>
            <person name="Umino S."/>
            <person name="Koizumi Y."/>
            <person name="Shiwa Y."/>
            <person name="Yoshikawa H."/>
            <person name="Matsutani M."/>
            <person name="Matsushita K."/>
        </authorList>
    </citation>
    <scope>NUCLEOTIDE SEQUENCE</scope>
    <source>
        <strain evidence="3">DSM 15669</strain>
    </source>
</reference>
<dbReference type="CDD" id="cd00165">
    <property type="entry name" value="S4"/>
    <property type="match status" value="1"/>
</dbReference>
<accession>A0ABQ0NYV4</accession>
<dbReference type="InterPro" id="IPR036986">
    <property type="entry name" value="S4_RNA-bd_sf"/>
</dbReference>
<dbReference type="InterPro" id="IPR002942">
    <property type="entry name" value="S4_RNA-bd"/>
</dbReference>